<reference evidence="8" key="1">
    <citation type="journal article" date="2021" name="PeerJ">
        <title>Extensive microbial diversity within the chicken gut microbiome revealed by metagenomics and culture.</title>
        <authorList>
            <person name="Gilroy R."/>
            <person name="Ravi A."/>
            <person name="Getino M."/>
            <person name="Pursley I."/>
            <person name="Horton D.L."/>
            <person name="Alikhan N.F."/>
            <person name="Baker D."/>
            <person name="Gharbi K."/>
            <person name="Hall N."/>
            <person name="Watson M."/>
            <person name="Adriaenssens E.M."/>
            <person name="Foster-Nyarko E."/>
            <person name="Jarju S."/>
            <person name="Secka A."/>
            <person name="Antonio M."/>
            <person name="Oren A."/>
            <person name="Chaudhuri R.R."/>
            <person name="La Ragione R."/>
            <person name="Hildebrand F."/>
            <person name="Pallen M.J."/>
        </authorList>
    </citation>
    <scope>NUCLEOTIDE SEQUENCE</scope>
    <source>
        <strain evidence="8">ChiHecec2B26-12326</strain>
    </source>
</reference>
<protein>
    <recommendedName>
        <fullName evidence="3">non-reducing end alpha-L-arabinofuranosidase</fullName>
        <ecNumber evidence="3">3.2.1.55</ecNumber>
    </recommendedName>
</protein>
<dbReference type="Pfam" id="PF02018">
    <property type="entry name" value="CBM_4_9"/>
    <property type="match status" value="1"/>
</dbReference>
<evidence type="ECO:0000256" key="1">
    <source>
        <dbReference type="ARBA" id="ARBA00001462"/>
    </source>
</evidence>
<dbReference type="SUPFAM" id="SSF51011">
    <property type="entry name" value="Glycosyl hydrolase domain"/>
    <property type="match status" value="1"/>
</dbReference>
<dbReference type="EMBL" id="DXEN01000026">
    <property type="protein sequence ID" value="HIX85792.1"/>
    <property type="molecule type" value="Genomic_DNA"/>
</dbReference>
<organism evidence="8 9">
    <name type="scientific">Candidatus Parabacteroides intestinigallinarum</name>
    <dbReference type="NCBI Taxonomy" id="2838722"/>
    <lineage>
        <taxon>Bacteria</taxon>
        <taxon>Pseudomonadati</taxon>
        <taxon>Bacteroidota</taxon>
        <taxon>Bacteroidia</taxon>
        <taxon>Bacteroidales</taxon>
        <taxon>Tannerellaceae</taxon>
        <taxon>Parabacteroides</taxon>
    </lineage>
</organism>
<dbReference type="InterPro" id="IPR010720">
    <property type="entry name" value="Alpha-L-AF_C"/>
</dbReference>
<dbReference type="Gene3D" id="2.60.120.260">
    <property type="entry name" value="Galactose-binding domain-like"/>
    <property type="match status" value="1"/>
</dbReference>
<comment type="caution">
    <text evidence="8">The sequence shown here is derived from an EMBL/GenBank/DDBJ whole genome shotgun (WGS) entry which is preliminary data.</text>
</comment>
<dbReference type="SUPFAM" id="SSF51445">
    <property type="entry name" value="(Trans)glycosidases"/>
    <property type="match status" value="1"/>
</dbReference>
<reference evidence="8" key="2">
    <citation type="submission" date="2021-04" db="EMBL/GenBank/DDBJ databases">
        <authorList>
            <person name="Gilroy R."/>
        </authorList>
    </citation>
    <scope>NUCLEOTIDE SEQUENCE</scope>
    <source>
        <strain evidence="8">ChiHecec2B26-12326</strain>
    </source>
</reference>
<evidence type="ECO:0000313" key="9">
    <source>
        <dbReference type="Proteomes" id="UP000823847"/>
    </source>
</evidence>
<dbReference type="GO" id="GO:0046373">
    <property type="term" value="P:L-arabinose metabolic process"/>
    <property type="evidence" value="ECO:0007669"/>
    <property type="project" value="InterPro"/>
</dbReference>
<evidence type="ECO:0000313" key="8">
    <source>
        <dbReference type="EMBL" id="HIX85792.1"/>
    </source>
</evidence>
<evidence type="ECO:0000256" key="3">
    <source>
        <dbReference type="ARBA" id="ARBA00012670"/>
    </source>
</evidence>
<dbReference type="InterPro" id="IPR017853">
    <property type="entry name" value="GH"/>
</dbReference>
<keyword evidence="4" id="KW-0732">Signal</keyword>
<proteinExistence type="inferred from homology"/>
<dbReference type="GO" id="GO:0046556">
    <property type="term" value="F:alpha-L-arabinofuranosidase activity"/>
    <property type="evidence" value="ECO:0007669"/>
    <property type="project" value="UniProtKB-EC"/>
</dbReference>
<evidence type="ECO:0000256" key="5">
    <source>
        <dbReference type="ARBA" id="ARBA00022801"/>
    </source>
</evidence>
<accession>A0A9D1XQA8</accession>
<dbReference type="SUPFAM" id="SSF49785">
    <property type="entry name" value="Galactose-binding domain-like"/>
    <property type="match status" value="1"/>
</dbReference>
<dbReference type="InterPro" id="IPR008979">
    <property type="entry name" value="Galactose-bd-like_sf"/>
</dbReference>
<dbReference type="AlphaFoldDB" id="A0A9D1XQA8"/>
<comment type="similarity">
    <text evidence="2">Belongs to the glycosyl hydrolase 51 family.</text>
</comment>
<dbReference type="Pfam" id="PF06964">
    <property type="entry name" value="Alpha-L-AF_C"/>
    <property type="match status" value="1"/>
</dbReference>
<dbReference type="Pfam" id="PF22848">
    <property type="entry name" value="ASD1_dom"/>
    <property type="match status" value="1"/>
</dbReference>
<evidence type="ECO:0000259" key="7">
    <source>
        <dbReference type="SMART" id="SM00813"/>
    </source>
</evidence>
<keyword evidence="5" id="KW-0378">Hydrolase</keyword>
<evidence type="ECO:0000256" key="2">
    <source>
        <dbReference type="ARBA" id="ARBA00007186"/>
    </source>
</evidence>
<feature type="domain" description="Alpha-L-arabinofuranosidase C-terminal" evidence="7">
    <location>
        <begin position="472"/>
        <end position="814"/>
    </location>
</feature>
<comment type="catalytic activity">
    <reaction evidence="1">
        <text>Hydrolysis of terminal non-reducing alpha-L-arabinofuranoside residues in alpha-L-arabinosides.</text>
        <dbReference type="EC" id="3.2.1.55"/>
    </reaction>
</comment>
<dbReference type="Gene3D" id="2.60.40.1180">
    <property type="entry name" value="Golgi alpha-mannosidase II"/>
    <property type="match status" value="1"/>
</dbReference>
<dbReference type="Gene3D" id="3.20.20.80">
    <property type="entry name" value="Glycosidases"/>
    <property type="match status" value="1"/>
</dbReference>
<sequence length="824" mass="93023">MGLTWGGSLWLVIGLSVLCSCLPEMPVTSSISIQVDGLSKPVNADLYGLTIEEINHGIEGGLYAELIQNRSFEDGVPPLNCPYDASRNVLITPNGWTIPFIPRDSIPGWRRVAPNTRIWLDTQERINEKNLRSLGVAVSTSAGQGTGGVVAEGYHRVSIRKGERYRFSFFAKGAYTQPRSIRVALMDSVASVAYSDVFEVAPVSEWKRYQHTFTATDDIRDAVLAMTTDTSQMFWIDVVSLMPEKTWKGRGNGVRADLAALIDSLSPRFIRFPGGSFVEGYTAGTYPVWRETVGDISERKHFWNVWGYGTSNGMGFHEYLQLCEDLNAEPVYVLNSGVTSQSRRPRYENITAMGRLVDEALAAIAYANAPVDSALGAMRARNGHPDPFHLRYVEIGSENYGTEYARRFRLFQETLREVYPEVKLIGSSDVPRRDWDVWVDSHYYAGEYFFLSNSKRFSDERYSWRSPALFIGELGMVERPLSGTLRAAVAEACFLIGAEKNPDRVRRLAYAPVLGNKDFACVREPLISFDADRAVVSPSYYLWKMFARHRGDELLSMRMETYQRPRIYAGRAGIEMFDNSFEFKEVRVDRVPVSEIAVLRGGWKVKESGVLVPDANRWNHVLFGDSTKYDCDYTAWIRRTKGSGQIQLRLRDNGLPGEQADYIGMTIGRGVCELYHQSMGVRDSLASAVSFPFESGRWYKVRMTCERERVRCYVDDVLLHEVELRPIPSLVSVATLDKEKRKVYVKVVNTTAHEERTALFVEGAAVRNEVGVLQLTGDPEARNTFERPDAVVPVARTVVFPENDPFIYKFPPYSVTILEFTCSE</sequence>
<dbReference type="SMART" id="SM00813">
    <property type="entry name" value="Alpha-L-AF_C"/>
    <property type="match status" value="1"/>
</dbReference>
<dbReference type="PANTHER" id="PTHR31776:SF0">
    <property type="entry name" value="ALPHA-L-ARABINOFURANOSIDASE 1"/>
    <property type="match status" value="1"/>
</dbReference>
<dbReference type="InterPro" id="IPR003305">
    <property type="entry name" value="CenC_carb-bd"/>
</dbReference>
<gene>
    <name evidence="8" type="ORF">H9848_04190</name>
</gene>
<dbReference type="EC" id="3.2.1.55" evidence="3"/>
<dbReference type="InterPro" id="IPR051563">
    <property type="entry name" value="Glycosyl_Hydrolase_51"/>
</dbReference>
<dbReference type="Proteomes" id="UP000823847">
    <property type="component" value="Unassembled WGS sequence"/>
</dbReference>
<evidence type="ECO:0000256" key="6">
    <source>
        <dbReference type="ARBA" id="ARBA00023180"/>
    </source>
</evidence>
<dbReference type="PANTHER" id="PTHR31776">
    <property type="entry name" value="ALPHA-L-ARABINOFURANOSIDASE 1"/>
    <property type="match status" value="1"/>
</dbReference>
<dbReference type="InterPro" id="IPR013780">
    <property type="entry name" value="Glyco_hydro_b"/>
</dbReference>
<evidence type="ECO:0000256" key="4">
    <source>
        <dbReference type="ARBA" id="ARBA00022729"/>
    </source>
</evidence>
<keyword evidence="6" id="KW-0325">Glycoprotein</keyword>
<name>A0A9D1XQA8_9BACT</name>
<dbReference type="InterPro" id="IPR055235">
    <property type="entry name" value="ASD1_cat"/>
</dbReference>